<evidence type="ECO:0008006" key="2">
    <source>
        <dbReference type="Google" id="ProtNLM"/>
    </source>
</evidence>
<dbReference type="Pfam" id="PF14059">
    <property type="entry name" value="DUF4251"/>
    <property type="match status" value="1"/>
</dbReference>
<name>A0A3B0UEW3_9ZZZZ</name>
<dbReference type="EMBL" id="UOET01000382">
    <property type="protein sequence ID" value="VAW29561.1"/>
    <property type="molecule type" value="Genomic_DNA"/>
</dbReference>
<sequence>MLYIMKKLIYIIGIFLIAGLVFAEVANAQNKGLTKKEKHRLEQLRKKKERSMKRTISREYYTKLLKEKYFVFQADFLIGPRGTSFVLSPNINFMSVDGDNVILQFGFEDAIGWNGVGGITVRGTLSDYQVHPGKKKNNLSMSSNIYLIGPGLPPSISLNVSDDGTAQLVVQPAGEPPFIVYGQIVSHKEAAIYIGQSLF</sequence>
<accession>A0A3B0UEW3</accession>
<gene>
    <name evidence="1" type="ORF">MNBD_BACTEROID07-1800</name>
</gene>
<dbReference type="InterPro" id="IPR025347">
    <property type="entry name" value="DUF4251"/>
</dbReference>
<reference evidence="1" key="1">
    <citation type="submission" date="2018-06" db="EMBL/GenBank/DDBJ databases">
        <authorList>
            <person name="Zhirakovskaya E."/>
        </authorList>
    </citation>
    <scope>NUCLEOTIDE SEQUENCE</scope>
</reference>
<evidence type="ECO:0000313" key="1">
    <source>
        <dbReference type="EMBL" id="VAW29561.1"/>
    </source>
</evidence>
<dbReference type="AlphaFoldDB" id="A0A3B0UEW3"/>
<protein>
    <recommendedName>
        <fullName evidence="2">DUF4251 domain-containing protein</fullName>
    </recommendedName>
</protein>
<organism evidence="1">
    <name type="scientific">hydrothermal vent metagenome</name>
    <dbReference type="NCBI Taxonomy" id="652676"/>
    <lineage>
        <taxon>unclassified sequences</taxon>
        <taxon>metagenomes</taxon>
        <taxon>ecological metagenomes</taxon>
    </lineage>
</organism>
<proteinExistence type="predicted"/>
<dbReference type="Gene3D" id="2.40.128.410">
    <property type="match status" value="1"/>
</dbReference>